<feature type="domain" description="DUF3533" evidence="3">
    <location>
        <begin position="99"/>
        <end position="283"/>
    </location>
</feature>
<gene>
    <name evidence="4" type="ORF">VNI00_006536</name>
</gene>
<dbReference type="GO" id="GO:0016020">
    <property type="term" value="C:membrane"/>
    <property type="evidence" value="ECO:0007669"/>
    <property type="project" value="TreeGrafter"/>
</dbReference>
<organism evidence="4 5">
    <name type="scientific">Paramarasmius palmivorus</name>
    <dbReference type="NCBI Taxonomy" id="297713"/>
    <lineage>
        <taxon>Eukaryota</taxon>
        <taxon>Fungi</taxon>
        <taxon>Dikarya</taxon>
        <taxon>Basidiomycota</taxon>
        <taxon>Agaricomycotina</taxon>
        <taxon>Agaricomycetes</taxon>
        <taxon>Agaricomycetidae</taxon>
        <taxon>Agaricales</taxon>
        <taxon>Marasmiineae</taxon>
        <taxon>Marasmiaceae</taxon>
        <taxon>Paramarasmius</taxon>
    </lineage>
</organism>
<accession>A0AAW0D6Z0</accession>
<dbReference type="Gene3D" id="3.40.1710.10">
    <property type="entry name" value="abc type-2 transporter like domain"/>
    <property type="match status" value="1"/>
</dbReference>
<evidence type="ECO:0000256" key="2">
    <source>
        <dbReference type="SAM" id="Phobius"/>
    </source>
</evidence>
<sequence>MSCCKHVFVYALFTMNDSDKVSTAVDAHSVHSSTTSLHNEKPESTPTRTVSPQMQSTFKGVPPQAERPHVAPFSASFLDKNVAVARKIYLKVLVGGTFAITIAMFAVFSIYWGALWKSPAHNLHGWIVDFDGSSIGTVVSQAVAASSSSTRITWQTVPPSAFPGGVDDISHKIVDEKAWVAIVINSGATEALNSALASADAAYNGSAAITVYGVEARNENAFRSIIRPTVQGVLESVAERFAQQQAQQVASASNLQAILTNAPQIITRPISYTINNLRPFDIPV</sequence>
<evidence type="ECO:0000313" key="4">
    <source>
        <dbReference type="EMBL" id="KAK7047305.1"/>
    </source>
</evidence>
<proteinExistence type="predicted"/>
<keyword evidence="2" id="KW-1133">Transmembrane helix</keyword>
<evidence type="ECO:0000256" key="1">
    <source>
        <dbReference type="SAM" id="MobiDB-lite"/>
    </source>
</evidence>
<protein>
    <recommendedName>
        <fullName evidence="3">DUF3533 domain-containing protein</fullName>
    </recommendedName>
</protein>
<dbReference type="Proteomes" id="UP001383192">
    <property type="component" value="Unassembled WGS sequence"/>
</dbReference>
<feature type="transmembrane region" description="Helical" evidence="2">
    <location>
        <begin position="88"/>
        <end position="112"/>
    </location>
</feature>
<evidence type="ECO:0000259" key="3">
    <source>
        <dbReference type="Pfam" id="PF12051"/>
    </source>
</evidence>
<dbReference type="Pfam" id="PF12051">
    <property type="entry name" value="DUF3533"/>
    <property type="match status" value="1"/>
</dbReference>
<reference evidence="4 5" key="1">
    <citation type="submission" date="2024-01" db="EMBL/GenBank/DDBJ databases">
        <title>A draft genome for a cacao thread blight-causing isolate of Paramarasmius palmivorus.</title>
        <authorList>
            <person name="Baruah I.K."/>
            <person name="Bukari Y."/>
            <person name="Amoako-Attah I."/>
            <person name="Meinhardt L.W."/>
            <person name="Bailey B.A."/>
            <person name="Cohen S.P."/>
        </authorList>
    </citation>
    <scope>NUCLEOTIDE SEQUENCE [LARGE SCALE GENOMIC DNA]</scope>
    <source>
        <strain evidence="4 5">GH-12</strain>
    </source>
</reference>
<feature type="compositionally biased region" description="Polar residues" evidence="1">
    <location>
        <begin position="44"/>
        <end position="58"/>
    </location>
</feature>
<evidence type="ECO:0000313" key="5">
    <source>
        <dbReference type="Proteomes" id="UP001383192"/>
    </source>
</evidence>
<comment type="caution">
    <text evidence="4">The sequence shown here is derived from an EMBL/GenBank/DDBJ whole genome shotgun (WGS) entry which is preliminary data.</text>
</comment>
<dbReference type="PANTHER" id="PTHR34814">
    <property type="entry name" value="NITROSOGUANIDINE RESISTANCE PROTEIN SNG1"/>
    <property type="match status" value="1"/>
</dbReference>
<dbReference type="InterPro" id="IPR053001">
    <property type="entry name" value="MNNG_permease-like"/>
</dbReference>
<dbReference type="EMBL" id="JAYKXP010000020">
    <property type="protein sequence ID" value="KAK7047305.1"/>
    <property type="molecule type" value="Genomic_DNA"/>
</dbReference>
<keyword evidence="5" id="KW-1185">Reference proteome</keyword>
<dbReference type="AlphaFoldDB" id="A0AAW0D6Z0"/>
<name>A0AAW0D6Z0_9AGAR</name>
<dbReference type="PANTHER" id="PTHR34814:SF1">
    <property type="entry name" value="NITROSOGUANIDINE RESISTANCE PROTEIN SNG1"/>
    <property type="match status" value="1"/>
</dbReference>
<keyword evidence="2" id="KW-0472">Membrane</keyword>
<feature type="region of interest" description="Disordered" evidence="1">
    <location>
        <begin position="32"/>
        <end position="65"/>
    </location>
</feature>
<dbReference type="InterPro" id="IPR022703">
    <property type="entry name" value="DUF3533"/>
</dbReference>
<keyword evidence="2" id="KW-0812">Transmembrane</keyword>